<keyword evidence="1" id="KW-0378">Hydrolase</keyword>
<dbReference type="Gene3D" id="3.40.50.1820">
    <property type="entry name" value="alpha/beta hydrolase"/>
    <property type="match status" value="1"/>
</dbReference>
<comment type="caution">
    <text evidence="5">The sequence shown here is derived from an EMBL/GenBank/DDBJ whole genome shotgun (WGS) entry which is preliminary data.</text>
</comment>
<feature type="domain" description="AB hydrolase-1" evidence="4">
    <location>
        <begin position="82"/>
        <end position="327"/>
    </location>
</feature>
<feature type="chain" id="PRO_5031009808" evidence="3">
    <location>
        <begin position="35"/>
        <end position="340"/>
    </location>
</feature>
<name>A0A7W7CHN8_9PSEU</name>
<dbReference type="Proteomes" id="UP000533598">
    <property type="component" value="Unassembled WGS sequence"/>
</dbReference>
<feature type="signal peptide" evidence="3">
    <location>
        <begin position="1"/>
        <end position="34"/>
    </location>
</feature>
<gene>
    <name evidence="5" type="ORF">HNR67_006069</name>
</gene>
<evidence type="ECO:0000256" key="1">
    <source>
        <dbReference type="ARBA" id="ARBA00022801"/>
    </source>
</evidence>
<dbReference type="PANTHER" id="PTHR43329">
    <property type="entry name" value="EPOXIDE HYDROLASE"/>
    <property type="match status" value="1"/>
</dbReference>
<dbReference type="Pfam" id="PF00561">
    <property type="entry name" value="Abhydrolase_1"/>
    <property type="match status" value="1"/>
</dbReference>
<evidence type="ECO:0000259" key="4">
    <source>
        <dbReference type="Pfam" id="PF00561"/>
    </source>
</evidence>
<dbReference type="InterPro" id="IPR000073">
    <property type="entry name" value="AB_hydrolase_1"/>
</dbReference>
<protein>
    <submittedName>
        <fullName evidence="5">Pimeloyl-ACP methyl ester carboxylesterase</fullName>
    </submittedName>
</protein>
<accession>A0A7W7CHN8</accession>
<dbReference type="InterPro" id="IPR000639">
    <property type="entry name" value="Epox_hydrolase-like"/>
</dbReference>
<evidence type="ECO:0000256" key="3">
    <source>
        <dbReference type="SAM" id="SignalP"/>
    </source>
</evidence>
<dbReference type="EMBL" id="JACHMH010000001">
    <property type="protein sequence ID" value="MBB4679951.1"/>
    <property type="molecule type" value="Genomic_DNA"/>
</dbReference>
<evidence type="ECO:0000256" key="2">
    <source>
        <dbReference type="SAM" id="MobiDB-lite"/>
    </source>
</evidence>
<dbReference type="PRINTS" id="PR00111">
    <property type="entry name" value="ABHYDROLASE"/>
</dbReference>
<evidence type="ECO:0000313" key="6">
    <source>
        <dbReference type="Proteomes" id="UP000533598"/>
    </source>
</evidence>
<sequence>MSAEPTGISRRNAIRAAGAGALLFGLSTAPTASATPSGRAPSGHGSVSQAPNLPRGFTKTFTSHYIDTGDLRQHAVIGGEGPPLLLLHGWPQTWYTWRLLMPALAKDFRVIAVDQRGCGLTGKPRTGYDTGTLAADLVALMSKLGHPRFALVGHDTGMPISYALAADHPDRVERLAVAEAIIPGLTQSPPLLGTSKANERLWHFGFNRLGGEVNERLVQGREQIYFGAKFAASAYRPLPEYAVRHYINTLARDGEALRGSFEWYRALEATIAQNERRKATRLTLPVLAIGGGESAGEGIANTMRLAADDVRSVVIPRCGHWITEEAPAEVLAALSTFLAP</sequence>
<dbReference type="AlphaFoldDB" id="A0A7W7CHN8"/>
<evidence type="ECO:0000313" key="5">
    <source>
        <dbReference type="EMBL" id="MBB4679951.1"/>
    </source>
</evidence>
<proteinExistence type="predicted"/>
<dbReference type="InterPro" id="IPR029058">
    <property type="entry name" value="AB_hydrolase_fold"/>
</dbReference>
<dbReference type="GO" id="GO:0016787">
    <property type="term" value="F:hydrolase activity"/>
    <property type="evidence" value="ECO:0007669"/>
    <property type="project" value="UniProtKB-KW"/>
</dbReference>
<dbReference type="RefSeq" id="WP_185005636.1">
    <property type="nucleotide sequence ID" value="NZ_BAAAUI010000017.1"/>
</dbReference>
<dbReference type="PROSITE" id="PS51318">
    <property type="entry name" value="TAT"/>
    <property type="match status" value="1"/>
</dbReference>
<reference evidence="5 6" key="1">
    <citation type="submission" date="2020-08" db="EMBL/GenBank/DDBJ databases">
        <title>Sequencing the genomes of 1000 actinobacteria strains.</title>
        <authorList>
            <person name="Klenk H.-P."/>
        </authorList>
    </citation>
    <scope>NUCLEOTIDE SEQUENCE [LARGE SCALE GENOMIC DNA]</scope>
    <source>
        <strain evidence="5 6">DSM 44230</strain>
    </source>
</reference>
<organism evidence="5 6">
    <name type="scientific">Crossiella cryophila</name>
    <dbReference type="NCBI Taxonomy" id="43355"/>
    <lineage>
        <taxon>Bacteria</taxon>
        <taxon>Bacillati</taxon>
        <taxon>Actinomycetota</taxon>
        <taxon>Actinomycetes</taxon>
        <taxon>Pseudonocardiales</taxon>
        <taxon>Pseudonocardiaceae</taxon>
        <taxon>Crossiella</taxon>
    </lineage>
</organism>
<keyword evidence="3" id="KW-0732">Signal</keyword>
<feature type="region of interest" description="Disordered" evidence="2">
    <location>
        <begin position="33"/>
        <end position="53"/>
    </location>
</feature>
<dbReference type="InterPro" id="IPR006311">
    <property type="entry name" value="TAT_signal"/>
</dbReference>
<keyword evidence="6" id="KW-1185">Reference proteome</keyword>
<dbReference type="SUPFAM" id="SSF53474">
    <property type="entry name" value="alpha/beta-Hydrolases"/>
    <property type="match status" value="1"/>
</dbReference>
<dbReference type="PRINTS" id="PR00412">
    <property type="entry name" value="EPOXHYDRLASE"/>
</dbReference>